<evidence type="ECO:0000313" key="2">
    <source>
        <dbReference type="Proteomes" id="UP000299102"/>
    </source>
</evidence>
<comment type="caution">
    <text evidence="1">The sequence shown here is derived from an EMBL/GenBank/DDBJ whole genome shotgun (WGS) entry which is preliminary data.</text>
</comment>
<proteinExistence type="predicted"/>
<reference evidence="1 2" key="1">
    <citation type="journal article" date="2019" name="Commun. Biol.">
        <title>The bagworm genome reveals a unique fibroin gene that provides high tensile strength.</title>
        <authorList>
            <person name="Kono N."/>
            <person name="Nakamura H."/>
            <person name="Ohtoshi R."/>
            <person name="Tomita M."/>
            <person name="Numata K."/>
            <person name="Arakawa K."/>
        </authorList>
    </citation>
    <scope>NUCLEOTIDE SEQUENCE [LARGE SCALE GENOMIC DNA]</scope>
</reference>
<protein>
    <submittedName>
        <fullName evidence="1">Uncharacterized protein</fullName>
    </submittedName>
</protein>
<gene>
    <name evidence="1" type="ORF">EVAR_76492_1</name>
</gene>
<organism evidence="1 2">
    <name type="scientific">Eumeta variegata</name>
    <name type="common">Bagworm moth</name>
    <name type="synonym">Eumeta japonica</name>
    <dbReference type="NCBI Taxonomy" id="151549"/>
    <lineage>
        <taxon>Eukaryota</taxon>
        <taxon>Metazoa</taxon>
        <taxon>Ecdysozoa</taxon>
        <taxon>Arthropoda</taxon>
        <taxon>Hexapoda</taxon>
        <taxon>Insecta</taxon>
        <taxon>Pterygota</taxon>
        <taxon>Neoptera</taxon>
        <taxon>Endopterygota</taxon>
        <taxon>Lepidoptera</taxon>
        <taxon>Glossata</taxon>
        <taxon>Ditrysia</taxon>
        <taxon>Tineoidea</taxon>
        <taxon>Psychidae</taxon>
        <taxon>Oiketicinae</taxon>
        <taxon>Eumeta</taxon>
    </lineage>
</organism>
<accession>A0A4C1T7D4</accession>
<evidence type="ECO:0000313" key="1">
    <source>
        <dbReference type="EMBL" id="GBP09460.1"/>
    </source>
</evidence>
<dbReference type="AlphaFoldDB" id="A0A4C1T7D4"/>
<name>A0A4C1T7D4_EUMVA</name>
<sequence>MLIGALGRTRIIRRFRRESSGSMNSASCYRVVYEIHQTPIGFERTYVLSSETSFGNRSIFKQYFKAGWTSEHTLTEYSREVEAYAVVFSPVGTLPSTRCHMPSQEANNALVTPLQVLMGDGDHLLSGGSHAP</sequence>
<keyword evidence="2" id="KW-1185">Reference proteome</keyword>
<dbReference type="Proteomes" id="UP000299102">
    <property type="component" value="Unassembled WGS sequence"/>
</dbReference>
<dbReference type="EMBL" id="BGZK01000036">
    <property type="protein sequence ID" value="GBP09460.1"/>
    <property type="molecule type" value="Genomic_DNA"/>
</dbReference>